<organism evidence="4 5">
    <name type="scientific">Arsenicibacter rosenii</name>
    <dbReference type="NCBI Taxonomy" id="1750698"/>
    <lineage>
        <taxon>Bacteria</taxon>
        <taxon>Pseudomonadati</taxon>
        <taxon>Bacteroidota</taxon>
        <taxon>Cytophagia</taxon>
        <taxon>Cytophagales</taxon>
        <taxon>Spirosomataceae</taxon>
        <taxon>Arsenicibacter</taxon>
    </lineage>
</organism>
<dbReference type="Pfam" id="PF00082">
    <property type="entry name" value="Peptidase_S8"/>
    <property type="match status" value="1"/>
</dbReference>
<dbReference type="InterPro" id="IPR051048">
    <property type="entry name" value="Peptidase_S8/S53_subtilisin"/>
</dbReference>
<dbReference type="Pfam" id="PF18962">
    <property type="entry name" value="Por_Secre_tail"/>
    <property type="match status" value="1"/>
</dbReference>
<dbReference type="Proteomes" id="UP000181790">
    <property type="component" value="Unassembled WGS sequence"/>
</dbReference>
<evidence type="ECO:0008006" key="6">
    <source>
        <dbReference type="Google" id="ProtNLM"/>
    </source>
</evidence>
<dbReference type="InterPro" id="IPR013783">
    <property type="entry name" value="Ig-like_fold"/>
</dbReference>
<dbReference type="PROSITE" id="PS51892">
    <property type="entry name" value="SUBTILASE"/>
    <property type="match status" value="1"/>
</dbReference>
<sequence>MVVSQTLPESHEGELSPYIANRKEAFKLAQKYNWPIRKNYSNGRIMQLQGIDQTGHPIYYITHNALAAQTTRTTALWPGGSLGTALSGASAFMSGKLGMWDGGQALGTHQEFAGTGTTRIMQMDQSTLVNEHTTHLAGTLIAKGVNTQAKGMAFGANLRVWDFNDDIAEIGTAAKDLLLSNHSYGPVAGWVYNADRPGNDPDQKWEWWGNTSISQVEDYQFGFYSSRSSDIDRIAYSNPYYLMVRSADNKHTETGPPAGVAYYLRNSAEKSTVNRSRNDGYDVIAGEANAKNVLTVGSAEAVLQNNQPVSFNIAAYSGWGPTDDGRIKPDLLGAGTKLYSTISSATNAYGTNTGTSMASANVTGSLLLLQELYARLQNSSSEGRFMRAATLRGLAIHSADRINASGAIQAGIGPDYKQGWGVLNMEKAGAILLNTTGSHLLTEQILQQGGKYTTQIKAQGNEPLVVTICWTDPEAIGTAANSLNVDNRTPKLVNDLDVRLSDNQTTASPWVLDPANPDLAATTGDNIRDNVEQIVIKNPVAGKVYTLTVSHKGQLKYNAQPFSLIISGLSRKACLLTVGITPNKDTTFCAGTSITLQTDQTKIASSGGQVSSLTYEWLKNGIASGTAGGAAYQVTQAGTYAVRVTDSNGCAGTSAPVVVQLITPTATLTPSADQWLCEGRTSVQIAASAEAGTQFEWLRNGQIISGSRSQSVLATQTGLYQVRITQQGCQRLLEGVRVGTAATQSLEILPDNQLINLPRGASIQLNAPEGDFKSYQWLRNDLVINGATKDNISVNEPGIYKVKLTQSLCVILSQGRIIKWSDDISGDSLMSISADSTLTIYPNPAHQYIHIKYKYPKATKMSLTVYDVAGGVYSENLPMTLVNDTFEYRVDISALPLGYYFIRLYDGYRFKNARFFKY</sequence>
<comment type="similarity">
    <text evidence="1">Belongs to the peptidase S8 family.</text>
</comment>
<dbReference type="SUPFAM" id="SSF52743">
    <property type="entry name" value="Subtilisin-like"/>
    <property type="match status" value="1"/>
</dbReference>
<dbReference type="GO" id="GO:0004252">
    <property type="term" value="F:serine-type endopeptidase activity"/>
    <property type="evidence" value="ECO:0007669"/>
    <property type="project" value="InterPro"/>
</dbReference>
<evidence type="ECO:0000259" key="3">
    <source>
        <dbReference type="Pfam" id="PF18962"/>
    </source>
</evidence>
<dbReference type="PANTHER" id="PTHR43399">
    <property type="entry name" value="SUBTILISIN-RELATED"/>
    <property type="match status" value="1"/>
</dbReference>
<feature type="domain" description="Peptidase S8/S53" evidence="2">
    <location>
        <begin position="122"/>
        <end position="421"/>
    </location>
</feature>
<evidence type="ECO:0000259" key="2">
    <source>
        <dbReference type="Pfam" id="PF00082"/>
    </source>
</evidence>
<comment type="caution">
    <text evidence="4">The sequence shown here is derived from an EMBL/GenBank/DDBJ whole genome shotgun (WGS) entry which is preliminary data.</text>
</comment>
<evidence type="ECO:0000313" key="5">
    <source>
        <dbReference type="Proteomes" id="UP000181790"/>
    </source>
</evidence>
<dbReference type="Gene3D" id="2.60.120.380">
    <property type="match status" value="1"/>
</dbReference>
<feature type="domain" description="Secretion system C-terminal sorting" evidence="3">
    <location>
        <begin position="840"/>
        <end position="907"/>
    </location>
</feature>
<dbReference type="InterPro" id="IPR008979">
    <property type="entry name" value="Galactose-bd-like_sf"/>
</dbReference>
<dbReference type="Gene3D" id="3.40.50.200">
    <property type="entry name" value="Peptidase S8/S53 domain"/>
    <property type="match status" value="1"/>
</dbReference>
<dbReference type="SUPFAM" id="SSF49785">
    <property type="entry name" value="Galactose-binding domain-like"/>
    <property type="match status" value="1"/>
</dbReference>
<dbReference type="PANTHER" id="PTHR43399:SF5">
    <property type="entry name" value="PEPTIDASE S8 FAMILY WITH PROTEASE-ASSOCIATED DOMAIN"/>
    <property type="match status" value="1"/>
</dbReference>
<dbReference type="OrthoDB" id="9792152at2"/>
<protein>
    <recommendedName>
        <fullName evidence="6">Peptidase S8</fullName>
    </recommendedName>
</protein>
<dbReference type="InterPro" id="IPR036852">
    <property type="entry name" value="Peptidase_S8/S53_dom_sf"/>
</dbReference>
<name>A0A1S2VG13_9BACT</name>
<dbReference type="AlphaFoldDB" id="A0A1S2VG13"/>
<dbReference type="InterPro" id="IPR000209">
    <property type="entry name" value="Peptidase_S8/S53_dom"/>
</dbReference>
<dbReference type="InterPro" id="IPR026444">
    <property type="entry name" value="Secre_tail"/>
</dbReference>
<dbReference type="NCBIfam" id="TIGR04183">
    <property type="entry name" value="Por_Secre_tail"/>
    <property type="match status" value="1"/>
</dbReference>
<reference evidence="4 5" key="1">
    <citation type="submission" date="2016-10" db="EMBL/GenBank/DDBJ databases">
        <title>Arsenicibacter rosenii gen. nov., sp. nov., an efficient arsenic-methylating bacterium isolated from an arsenic-contaminated paddy soil.</title>
        <authorList>
            <person name="Huang K."/>
        </authorList>
    </citation>
    <scope>NUCLEOTIDE SEQUENCE [LARGE SCALE GENOMIC DNA]</scope>
    <source>
        <strain evidence="4 5">SM-1</strain>
    </source>
</reference>
<keyword evidence="5" id="KW-1185">Reference proteome</keyword>
<accession>A0A1S2VG13</accession>
<dbReference type="Gene3D" id="2.60.40.10">
    <property type="entry name" value="Immunoglobulins"/>
    <property type="match status" value="1"/>
</dbReference>
<evidence type="ECO:0000256" key="1">
    <source>
        <dbReference type="PROSITE-ProRule" id="PRU01240"/>
    </source>
</evidence>
<proteinExistence type="inferred from homology"/>
<dbReference type="GO" id="GO:0006508">
    <property type="term" value="P:proteolysis"/>
    <property type="evidence" value="ECO:0007669"/>
    <property type="project" value="InterPro"/>
</dbReference>
<evidence type="ECO:0000313" key="4">
    <source>
        <dbReference type="EMBL" id="OIN57691.1"/>
    </source>
</evidence>
<comment type="caution">
    <text evidence="1">Lacks conserved residue(s) required for the propagation of feature annotation.</text>
</comment>
<dbReference type="EMBL" id="MORL01000010">
    <property type="protein sequence ID" value="OIN57691.1"/>
    <property type="molecule type" value="Genomic_DNA"/>
</dbReference>
<gene>
    <name evidence="4" type="ORF">BLX24_18250</name>
</gene>